<dbReference type="InterPro" id="IPR011990">
    <property type="entry name" value="TPR-like_helical_dom_sf"/>
</dbReference>
<evidence type="ECO:0000313" key="6">
    <source>
        <dbReference type="EMBL" id="MBH5398059.1"/>
    </source>
</evidence>
<keyword evidence="7" id="KW-1185">Reference proteome</keyword>
<dbReference type="EMBL" id="JACCHP010000005">
    <property type="protein sequence ID" value="MBH5398059.1"/>
    <property type="molecule type" value="Genomic_DNA"/>
</dbReference>
<dbReference type="Pfam" id="PF13432">
    <property type="entry name" value="TPR_16"/>
    <property type="match status" value="1"/>
</dbReference>
<dbReference type="InterPro" id="IPR001867">
    <property type="entry name" value="OmpR/PhoB-type_DNA-bd"/>
</dbReference>
<sequence>MNAEIGTKTKPGRAGGDESSPASRPPSLGTLHFAGFDIDLERGELRVSGAPVALRPKSFALLVYLARHPGRLLSKDELTDAVWPNVAVTDDSLVQCISELRAALGGGDQQLIKTVPRRGYLLDATLLDAPPALDAPASGENAARTQGFSPTVPARSRSLPWLVALGIACTVSLGAALWFGLPHRGPTGGLVGKNTITILPLAGIGGENAADLAEAVSDDLMIEISRLPDTLVIGPPMGHSGPDSDASQLGRRLHVAYVLSGSVQRQGEAVSIALKLQASATDAVLWSGRFDYAEQAGWNWRRDISARIANELKVRIDEAGPPFERPYAGRTFAAIDPTLQGWRLLKRAHTQKEAQRARALFEQSLQLDPDSASALTGLALSYITEVLARWSEAPEGQTTLAARAIERSLALQPNDPRANYVRSLVLSVQGRIDDAEQAIHRVLALYPNQPRALQRLGFLRLQQGRPEEVAEPVMLSLRLDPLDSEQVSRGYFTLGMAEFHLHHDDVAYAHMRQATISSPQNGFAWQWLAAIDALHGRSEQARANLNEYQKRSPGHTVSSLKASEYSRNPAFWLERNRFYDGLKLAGLPE</sequence>
<evidence type="ECO:0000256" key="1">
    <source>
        <dbReference type="ARBA" id="ARBA00023125"/>
    </source>
</evidence>
<dbReference type="RefSeq" id="WP_197959389.1">
    <property type="nucleotide sequence ID" value="NZ_JACCHP010000005.1"/>
</dbReference>
<evidence type="ECO:0000256" key="2">
    <source>
        <dbReference type="PROSITE-ProRule" id="PRU01091"/>
    </source>
</evidence>
<keyword evidence="4" id="KW-1133">Transmembrane helix</keyword>
<feature type="domain" description="OmpR/PhoB-type" evidence="5">
    <location>
        <begin position="28"/>
        <end position="124"/>
    </location>
</feature>
<dbReference type="InterPro" id="IPR016032">
    <property type="entry name" value="Sig_transdc_resp-reg_C-effctor"/>
</dbReference>
<dbReference type="SUPFAM" id="SSF48452">
    <property type="entry name" value="TPR-like"/>
    <property type="match status" value="1"/>
</dbReference>
<dbReference type="Proteomes" id="UP000807370">
    <property type="component" value="Unassembled WGS sequence"/>
</dbReference>
<dbReference type="SUPFAM" id="SSF46894">
    <property type="entry name" value="C-terminal effector domain of the bipartite response regulators"/>
    <property type="match status" value="1"/>
</dbReference>
<dbReference type="PROSITE" id="PS51755">
    <property type="entry name" value="OMPR_PHOB"/>
    <property type="match status" value="1"/>
</dbReference>
<comment type="caution">
    <text evidence="6">The sequence shown here is derived from an EMBL/GenBank/DDBJ whole genome shotgun (WGS) entry which is preliminary data.</text>
</comment>
<protein>
    <submittedName>
        <fullName evidence="6">Winged helix-turn-helix domain-containing protein</fullName>
    </submittedName>
</protein>
<evidence type="ECO:0000259" key="5">
    <source>
        <dbReference type="PROSITE" id="PS51755"/>
    </source>
</evidence>
<dbReference type="Gene3D" id="1.10.10.10">
    <property type="entry name" value="Winged helix-like DNA-binding domain superfamily/Winged helix DNA-binding domain"/>
    <property type="match status" value="1"/>
</dbReference>
<keyword evidence="1 2" id="KW-0238">DNA-binding</keyword>
<keyword evidence="4" id="KW-0472">Membrane</keyword>
<evidence type="ECO:0000256" key="3">
    <source>
        <dbReference type="SAM" id="MobiDB-lite"/>
    </source>
</evidence>
<organism evidence="6 7">
    <name type="scientific">Bradyrhizobium agreste</name>
    <dbReference type="NCBI Taxonomy" id="2751811"/>
    <lineage>
        <taxon>Bacteria</taxon>
        <taxon>Pseudomonadati</taxon>
        <taxon>Pseudomonadota</taxon>
        <taxon>Alphaproteobacteria</taxon>
        <taxon>Hyphomicrobiales</taxon>
        <taxon>Nitrobacteraceae</taxon>
        <taxon>Bradyrhizobium</taxon>
    </lineage>
</organism>
<reference evidence="6 7" key="1">
    <citation type="submission" date="2020-07" db="EMBL/GenBank/DDBJ databases">
        <title>Bradyrhizobium diversity isolated from nodules of indigenous legumes of Western Australia.</title>
        <authorList>
            <person name="Klepa M.S."/>
        </authorList>
    </citation>
    <scope>NUCLEOTIDE SEQUENCE [LARGE SCALE GENOMIC DNA]</scope>
    <source>
        <strain evidence="6 7">CNPSo 4010</strain>
    </source>
</reference>
<feature type="transmembrane region" description="Helical" evidence="4">
    <location>
        <begin position="159"/>
        <end position="181"/>
    </location>
</feature>
<dbReference type="PANTHER" id="PTHR12558">
    <property type="entry name" value="CELL DIVISION CYCLE 16,23,27"/>
    <property type="match status" value="1"/>
</dbReference>
<dbReference type="InterPro" id="IPR036388">
    <property type="entry name" value="WH-like_DNA-bd_sf"/>
</dbReference>
<accession>A0ABS0PML0</accession>
<dbReference type="CDD" id="cd00383">
    <property type="entry name" value="trans_reg_C"/>
    <property type="match status" value="1"/>
</dbReference>
<proteinExistence type="predicted"/>
<name>A0ABS0PML0_9BRAD</name>
<keyword evidence="4" id="KW-0812">Transmembrane</keyword>
<evidence type="ECO:0000313" key="7">
    <source>
        <dbReference type="Proteomes" id="UP000807370"/>
    </source>
</evidence>
<evidence type="ECO:0000256" key="4">
    <source>
        <dbReference type="SAM" id="Phobius"/>
    </source>
</evidence>
<feature type="DNA-binding region" description="OmpR/PhoB-type" evidence="2">
    <location>
        <begin position="28"/>
        <end position="124"/>
    </location>
</feature>
<dbReference type="SMART" id="SM00862">
    <property type="entry name" value="Trans_reg_C"/>
    <property type="match status" value="1"/>
</dbReference>
<dbReference type="PANTHER" id="PTHR12558:SF33">
    <property type="entry name" value="BLL7664 PROTEIN"/>
    <property type="match status" value="1"/>
</dbReference>
<dbReference type="Gene3D" id="1.25.40.10">
    <property type="entry name" value="Tetratricopeptide repeat domain"/>
    <property type="match status" value="2"/>
</dbReference>
<dbReference type="Pfam" id="PF00486">
    <property type="entry name" value="Trans_reg_C"/>
    <property type="match status" value="1"/>
</dbReference>
<feature type="region of interest" description="Disordered" evidence="3">
    <location>
        <begin position="1"/>
        <end position="29"/>
    </location>
</feature>
<gene>
    <name evidence="6" type="ORF">HZZ13_09680</name>
</gene>